<name>L0WA54_9GAMM</name>
<dbReference type="PANTHER" id="PTHR11695:SF648">
    <property type="entry name" value="ZINC-BINDING OXIDOREDUCTASE"/>
    <property type="match status" value="1"/>
</dbReference>
<dbReference type="SUPFAM" id="SSF51735">
    <property type="entry name" value="NAD(P)-binding Rossmann-fold domains"/>
    <property type="match status" value="1"/>
</dbReference>
<comment type="caution">
    <text evidence="2">The sequence shown here is derived from an EMBL/GenBank/DDBJ whole genome shotgun (WGS) entry which is preliminary data.</text>
</comment>
<dbReference type="OrthoDB" id="4190732at2"/>
<feature type="domain" description="Enoyl reductase (ER)" evidence="1">
    <location>
        <begin position="10"/>
        <end position="313"/>
    </location>
</feature>
<dbReference type="EMBL" id="AMRJ01000021">
    <property type="protein sequence ID" value="EKF73648.1"/>
    <property type="molecule type" value="Genomic_DNA"/>
</dbReference>
<dbReference type="InterPro" id="IPR013154">
    <property type="entry name" value="ADH-like_N"/>
</dbReference>
<dbReference type="Proteomes" id="UP000010164">
    <property type="component" value="Unassembled WGS sequence"/>
</dbReference>
<dbReference type="InterPro" id="IPR011032">
    <property type="entry name" value="GroES-like_sf"/>
</dbReference>
<reference evidence="2 3" key="1">
    <citation type="journal article" date="2012" name="J. Bacteriol.">
        <title>Genome Sequence of the Alkane-Degrading Bacterium Alcanivorax hongdengensis Type Strain A-11-3.</title>
        <authorList>
            <person name="Lai Q."/>
            <person name="Shao Z."/>
        </authorList>
    </citation>
    <scope>NUCLEOTIDE SEQUENCE [LARGE SCALE GENOMIC DNA]</scope>
    <source>
        <strain evidence="2 3">A-11-3</strain>
    </source>
</reference>
<proteinExistence type="predicted"/>
<evidence type="ECO:0000259" key="1">
    <source>
        <dbReference type="SMART" id="SM00829"/>
    </source>
</evidence>
<dbReference type="Pfam" id="PF08240">
    <property type="entry name" value="ADH_N"/>
    <property type="match status" value="1"/>
</dbReference>
<dbReference type="GO" id="GO:0016491">
    <property type="term" value="F:oxidoreductase activity"/>
    <property type="evidence" value="ECO:0007669"/>
    <property type="project" value="InterPro"/>
</dbReference>
<organism evidence="2 3">
    <name type="scientific">Alcanivorax hongdengensis A-11-3</name>
    <dbReference type="NCBI Taxonomy" id="1177179"/>
    <lineage>
        <taxon>Bacteria</taxon>
        <taxon>Pseudomonadati</taxon>
        <taxon>Pseudomonadota</taxon>
        <taxon>Gammaproteobacteria</taxon>
        <taxon>Oceanospirillales</taxon>
        <taxon>Alcanivoracaceae</taxon>
        <taxon>Alcanivorax</taxon>
    </lineage>
</organism>
<dbReference type="Gene3D" id="3.40.50.720">
    <property type="entry name" value="NAD(P)-binding Rossmann-like Domain"/>
    <property type="match status" value="1"/>
</dbReference>
<sequence>MKAVTTTGWGLKARLTLTDRQAPTRLGAEDVLVQVHAASVNPKDWKLNYHAAVLATPLMVNRLPPFFGDDLAGVVIDRGSKVTDFEIGDAVYGMDMRPRTASLAEQARISQKRIAKKPQSLTFAEAASMPLAAQTALQGLRKGGGRPGSRVLIIGASGGVGTFAVQIAKALDMHVTGVCSGRNIDFVRGLGADATIDYTLGDYRQSAGEFDLVFDVTSYETPLTCSALLGKHGHFISTGGQGVSMFGTPVYRLLGKKAGTVVVESWREDLETLNAMVESGQLKPIIDSVYPLADSEAAYQRNRSGRCRGKVVIDLAGD</sequence>
<dbReference type="PATRIC" id="fig|1177179.3.peg.2477"/>
<evidence type="ECO:0000313" key="2">
    <source>
        <dbReference type="EMBL" id="EKF73648.1"/>
    </source>
</evidence>
<gene>
    <name evidence="2" type="ORF">A11A3_12435</name>
</gene>
<dbReference type="SUPFAM" id="SSF50129">
    <property type="entry name" value="GroES-like"/>
    <property type="match status" value="1"/>
</dbReference>
<dbReference type="InterPro" id="IPR020843">
    <property type="entry name" value="ER"/>
</dbReference>
<keyword evidence="3" id="KW-1185">Reference proteome</keyword>
<dbReference type="RefSeq" id="WP_008929659.1">
    <property type="nucleotide sequence ID" value="NZ_AMRJ01000021.1"/>
</dbReference>
<dbReference type="Gene3D" id="3.90.180.10">
    <property type="entry name" value="Medium-chain alcohol dehydrogenases, catalytic domain"/>
    <property type="match status" value="1"/>
</dbReference>
<protein>
    <submittedName>
        <fullName evidence="2">Alcohol dehydrogenase</fullName>
    </submittedName>
</protein>
<dbReference type="InterPro" id="IPR036291">
    <property type="entry name" value="NAD(P)-bd_dom_sf"/>
</dbReference>
<dbReference type="eggNOG" id="COG0604">
    <property type="taxonomic scope" value="Bacteria"/>
</dbReference>
<dbReference type="CDD" id="cd08267">
    <property type="entry name" value="MDR1"/>
    <property type="match status" value="1"/>
</dbReference>
<evidence type="ECO:0000313" key="3">
    <source>
        <dbReference type="Proteomes" id="UP000010164"/>
    </source>
</evidence>
<accession>L0WA54</accession>
<dbReference type="PANTHER" id="PTHR11695">
    <property type="entry name" value="ALCOHOL DEHYDROGENASE RELATED"/>
    <property type="match status" value="1"/>
</dbReference>
<dbReference type="InterPro" id="IPR050700">
    <property type="entry name" value="YIM1/Zinc_Alcohol_DH_Fams"/>
</dbReference>
<dbReference type="Pfam" id="PF13602">
    <property type="entry name" value="ADH_zinc_N_2"/>
    <property type="match status" value="1"/>
</dbReference>
<dbReference type="AlphaFoldDB" id="L0WA54"/>
<dbReference type="SMART" id="SM00829">
    <property type="entry name" value="PKS_ER"/>
    <property type="match status" value="1"/>
</dbReference>
<dbReference type="STRING" id="1177179.A11A3_12435"/>